<dbReference type="AlphaFoldDB" id="A0AAP3A8E4"/>
<feature type="non-terminal residue" evidence="1">
    <location>
        <position position="1"/>
    </location>
</feature>
<feature type="non-terminal residue" evidence="1">
    <location>
        <position position="105"/>
    </location>
</feature>
<proteinExistence type="predicted"/>
<evidence type="ECO:0000313" key="2">
    <source>
        <dbReference type="Proteomes" id="UP001208624"/>
    </source>
</evidence>
<name>A0AAP3A8E4_ECOLX</name>
<reference evidence="1" key="1">
    <citation type="submission" date="2023-06" db="EMBL/GenBank/DDBJ databases">
        <title>Deciphering the underlying mechanisms mediating the transmission of blaNDM gene from human to animals in China.</title>
        <authorList>
            <person name="Chen K."/>
            <person name="Chen S."/>
        </authorList>
    </citation>
    <scope>NUCLEOTIDE SEQUENCE</scope>
    <source>
        <strain evidence="1">1199</strain>
    </source>
</reference>
<sequence>PDVMHVLGFIARIEAPMPLKLLATIVDAQAIERTLKTVRHLLKETSKGWTVFHNSFRLFVLSKPKITLGSIDETYSQHIYRELAELSRHAPEHSLQSWLTLRYLA</sequence>
<protein>
    <submittedName>
        <fullName evidence="1">Uncharacterized protein</fullName>
    </submittedName>
</protein>
<comment type="caution">
    <text evidence="1">The sequence shown here is derived from an EMBL/GenBank/DDBJ whole genome shotgun (WGS) entry which is preliminary data.</text>
</comment>
<dbReference type="Proteomes" id="UP001208624">
    <property type="component" value="Unassembled WGS sequence"/>
</dbReference>
<accession>A0AAP3A8E4</accession>
<gene>
    <name evidence="1" type="ORF">OFN31_28920</name>
</gene>
<evidence type="ECO:0000313" key="1">
    <source>
        <dbReference type="EMBL" id="MCV5625665.1"/>
    </source>
</evidence>
<organism evidence="1 2">
    <name type="scientific">Escherichia coli</name>
    <dbReference type="NCBI Taxonomy" id="562"/>
    <lineage>
        <taxon>Bacteria</taxon>
        <taxon>Pseudomonadati</taxon>
        <taxon>Pseudomonadota</taxon>
        <taxon>Gammaproteobacteria</taxon>
        <taxon>Enterobacterales</taxon>
        <taxon>Enterobacteriaceae</taxon>
        <taxon>Escherichia</taxon>
    </lineage>
</organism>
<dbReference type="EMBL" id="JAOVKC010000684">
    <property type="protein sequence ID" value="MCV5625665.1"/>
    <property type="molecule type" value="Genomic_DNA"/>
</dbReference>